<dbReference type="Pfam" id="PF05368">
    <property type="entry name" value="NmrA"/>
    <property type="match status" value="1"/>
</dbReference>
<evidence type="ECO:0000256" key="2">
    <source>
        <dbReference type="ARBA" id="ARBA00022857"/>
    </source>
</evidence>
<dbReference type="Gene3D" id="3.40.50.720">
    <property type="entry name" value="NAD(P)-binding Rossmann-like Domain"/>
    <property type="match status" value="1"/>
</dbReference>
<dbReference type="InterPro" id="IPR036291">
    <property type="entry name" value="NAD(P)-bd_dom_sf"/>
</dbReference>
<protein>
    <recommendedName>
        <fullName evidence="4">NmrA-like domain-containing protein</fullName>
    </recommendedName>
</protein>
<dbReference type="InterPro" id="IPR051164">
    <property type="entry name" value="NmrA-like_oxidored"/>
</dbReference>
<dbReference type="PANTHER" id="PTHR42748:SF30">
    <property type="entry name" value="NMRA-LIKE DOMAIN-CONTAINING PROTEIN"/>
    <property type="match status" value="1"/>
</dbReference>
<comment type="caution">
    <text evidence="5">The sequence shown here is derived from an EMBL/GenBank/DDBJ whole genome shotgun (WGS) entry which is preliminary data.</text>
</comment>
<dbReference type="OrthoDB" id="419598at2759"/>
<feature type="domain" description="NmrA-like" evidence="4">
    <location>
        <begin position="2"/>
        <end position="147"/>
    </location>
</feature>
<evidence type="ECO:0000259" key="4">
    <source>
        <dbReference type="Pfam" id="PF05368"/>
    </source>
</evidence>
<keyword evidence="6" id="KW-1185">Reference proteome</keyword>
<evidence type="ECO:0000256" key="3">
    <source>
        <dbReference type="ARBA" id="ARBA00023002"/>
    </source>
</evidence>
<dbReference type="Proteomes" id="UP000622797">
    <property type="component" value="Unassembled WGS sequence"/>
</dbReference>
<accession>A0A8H4X7Q7</accession>
<keyword evidence="3" id="KW-0560">Oxidoreductase</keyword>
<gene>
    <name evidence="5" type="ORF">FSARC_7983</name>
</gene>
<dbReference type="GO" id="GO:0016491">
    <property type="term" value="F:oxidoreductase activity"/>
    <property type="evidence" value="ECO:0007669"/>
    <property type="project" value="UniProtKB-KW"/>
</dbReference>
<reference evidence="5" key="1">
    <citation type="journal article" date="2020" name="BMC Genomics">
        <title>Correction to: Identification and distribution of gene clusters required for synthesis of sphingolipid metabolism inhibitors in diverse species of the filamentous fungus Fusarium.</title>
        <authorList>
            <person name="Kim H.S."/>
            <person name="Lohmar J.M."/>
            <person name="Busman M."/>
            <person name="Brown D.W."/>
            <person name="Naumann T.A."/>
            <person name="Divon H.H."/>
            <person name="Lysoe E."/>
            <person name="Uhlig S."/>
            <person name="Proctor R.H."/>
        </authorList>
    </citation>
    <scope>NUCLEOTIDE SEQUENCE</scope>
    <source>
        <strain evidence="5">NRRL 20472</strain>
    </source>
</reference>
<name>A0A8H4X7Q7_9HYPO</name>
<dbReference type="GO" id="GO:0005634">
    <property type="term" value="C:nucleus"/>
    <property type="evidence" value="ECO:0007669"/>
    <property type="project" value="TreeGrafter"/>
</dbReference>
<organism evidence="5 6">
    <name type="scientific">Fusarium sarcochroum</name>
    <dbReference type="NCBI Taxonomy" id="1208366"/>
    <lineage>
        <taxon>Eukaryota</taxon>
        <taxon>Fungi</taxon>
        <taxon>Dikarya</taxon>
        <taxon>Ascomycota</taxon>
        <taxon>Pezizomycotina</taxon>
        <taxon>Sordariomycetes</taxon>
        <taxon>Hypocreomycetidae</taxon>
        <taxon>Hypocreales</taxon>
        <taxon>Nectriaceae</taxon>
        <taxon>Fusarium</taxon>
        <taxon>Fusarium lateritium species complex</taxon>
    </lineage>
</organism>
<dbReference type="AlphaFoldDB" id="A0A8H4X7Q7"/>
<dbReference type="PANTHER" id="PTHR42748">
    <property type="entry name" value="NITROGEN METABOLITE REPRESSION PROTEIN NMRA FAMILY MEMBER"/>
    <property type="match status" value="1"/>
</dbReference>
<comment type="similarity">
    <text evidence="1">Belongs to the NmrA-type oxidoreductase family.</text>
</comment>
<reference evidence="5" key="2">
    <citation type="submission" date="2020-05" db="EMBL/GenBank/DDBJ databases">
        <authorList>
            <person name="Kim H.-S."/>
            <person name="Proctor R.H."/>
            <person name="Brown D.W."/>
        </authorList>
    </citation>
    <scope>NUCLEOTIDE SEQUENCE</scope>
    <source>
        <strain evidence="5">NRRL 20472</strain>
    </source>
</reference>
<sequence length="248" mass="27098">MVFVCGATGTQGGALSRYLISKGVIVHSLTRNLSSTKAKEAAALGVKFWPGDFDDEDALKSAIQETYSIFLNLSPSFTDIGANLRQAKLILRVALAAGAKQVIYTSGLSVREPERVGNWDPQFPIAQFLEAKADIEETIRNAKKDTFLPLVSPKTIGSFGGAAVLDPPAFHTKQIEFADELLTPEDIVRKLSVASGKSLEAKYQSDKDIERTKMQNPHVPHYGVPLSSFDEFVEEHKLAILETFSQVS</sequence>
<evidence type="ECO:0000256" key="1">
    <source>
        <dbReference type="ARBA" id="ARBA00006328"/>
    </source>
</evidence>
<dbReference type="SUPFAM" id="SSF51735">
    <property type="entry name" value="NAD(P)-binding Rossmann-fold domains"/>
    <property type="match status" value="1"/>
</dbReference>
<evidence type="ECO:0000313" key="6">
    <source>
        <dbReference type="Proteomes" id="UP000622797"/>
    </source>
</evidence>
<dbReference type="EMBL" id="JABEXW010000429">
    <property type="protein sequence ID" value="KAF4964081.1"/>
    <property type="molecule type" value="Genomic_DNA"/>
</dbReference>
<evidence type="ECO:0000313" key="5">
    <source>
        <dbReference type="EMBL" id="KAF4964081.1"/>
    </source>
</evidence>
<dbReference type="InterPro" id="IPR008030">
    <property type="entry name" value="NmrA-like"/>
</dbReference>
<keyword evidence="2" id="KW-0521">NADP</keyword>
<proteinExistence type="inferred from homology"/>